<feature type="domain" description="Copper amine oxidase-like N-terminal" evidence="2">
    <location>
        <begin position="34"/>
        <end position="139"/>
    </location>
</feature>
<protein>
    <recommendedName>
        <fullName evidence="2">Copper amine oxidase-like N-terminal domain-containing protein</fullName>
    </recommendedName>
</protein>
<evidence type="ECO:0000313" key="4">
    <source>
        <dbReference type="Proteomes" id="UP001549104"/>
    </source>
</evidence>
<dbReference type="Proteomes" id="UP001549104">
    <property type="component" value="Unassembled WGS sequence"/>
</dbReference>
<proteinExistence type="predicted"/>
<feature type="chain" id="PRO_5046200298" description="Copper amine oxidase-like N-terminal domain-containing protein" evidence="1">
    <location>
        <begin position="19"/>
        <end position="465"/>
    </location>
</feature>
<dbReference type="Pfam" id="PF20316">
    <property type="entry name" value="DUF6612"/>
    <property type="match status" value="2"/>
</dbReference>
<gene>
    <name evidence="3" type="ORF">ABIC55_000724</name>
</gene>
<dbReference type="SUPFAM" id="SSF55383">
    <property type="entry name" value="Copper amine oxidase, domain N"/>
    <property type="match status" value="1"/>
</dbReference>
<keyword evidence="4" id="KW-1185">Reference proteome</keyword>
<evidence type="ECO:0000259" key="2">
    <source>
        <dbReference type="Pfam" id="PF07833"/>
    </source>
</evidence>
<evidence type="ECO:0000313" key="3">
    <source>
        <dbReference type="EMBL" id="MET3655640.1"/>
    </source>
</evidence>
<name>A0ABV2K3J0_SPOPS</name>
<dbReference type="Pfam" id="PF07833">
    <property type="entry name" value="Cu_amine_oxidN1"/>
    <property type="match status" value="1"/>
</dbReference>
<dbReference type="EMBL" id="JBEPME010000001">
    <property type="protein sequence ID" value="MET3655640.1"/>
    <property type="molecule type" value="Genomic_DNA"/>
</dbReference>
<organism evidence="3 4">
    <name type="scientific">Sporosarcina psychrophila</name>
    <name type="common">Bacillus psychrophilus</name>
    <dbReference type="NCBI Taxonomy" id="1476"/>
    <lineage>
        <taxon>Bacteria</taxon>
        <taxon>Bacillati</taxon>
        <taxon>Bacillota</taxon>
        <taxon>Bacilli</taxon>
        <taxon>Bacillales</taxon>
        <taxon>Caryophanaceae</taxon>
        <taxon>Sporosarcina</taxon>
    </lineage>
</organism>
<comment type="caution">
    <text evidence="3">The sequence shown here is derived from an EMBL/GenBank/DDBJ whole genome shotgun (WGS) entry which is preliminary data.</text>
</comment>
<keyword evidence="1" id="KW-0732">Signal</keyword>
<feature type="signal peptide" evidence="1">
    <location>
        <begin position="1"/>
        <end position="18"/>
    </location>
</feature>
<accession>A0ABV2K3J0</accession>
<sequence length="465" mass="51188">MKKIITWALAFVFALSFALPHGSAAAQSSAMKLVVDGVEVTSYEQPFMSHDQVLIPVEDLFKEAGYKVAKDKSGKVNVTNTYLTVDFNAAASSIEVDGKKADTEFPLTLQNAGNYVSGEFLATLEGFEVEVSEDQKTVTVTTNRVQDVAAFLAKSAAADLKSVSSALTMDMKMESSLEENEAISMLMDIKMDQINEPLSFYTITKASTDFAGEAIEDVSSMYLTKDGYFQQIGDVWVKHDDELTKGLLDLSTQTDLLAQLEELQKKFTKGVNIFEYDDVYVMTQTISNEEFASMMEEVTSLLLGSGLTEPVVSEDVKATPVTEEAKTEETKVIEEVAVEATEEAVVEETVTDEAVVVEEEATEGEITEEVIGLEGLDFNIEEFYVVSTIDKKTLFPLDTSAVANITMTVDEDTISIKLLLEGTFSNFNAVKEIKVPADVIKKAISMEEYMKQLELEFEKAEALNK</sequence>
<dbReference type="InterPro" id="IPR012854">
    <property type="entry name" value="Cu_amine_oxidase-like_N"/>
</dbReference>
<dbReference type="InterPro" id="IPR036582">
    <property type="entry name" value="Mao_N_sf"/>
</dbReference>
<evidence type="ECO:0000256" key="1">
    <source>
        <dbReference type="SAM" id="SignalP"/>
    </source>
</evidence>
<dbReference type="InterPro" id="IPR046720">
    <property type="entry name" value="DUF6612"/>
</dbReference>
<dbReference type="RefSeq" id="WP_354312174.1">
    <property type="nucleotide sequence ID" value="NZ_JBEPME010000001.1"/>
</dbReference>
<reference evidence="3 4" key="1">
    <citation type="submission" date="2024-06" db="EMBL/GenBank/DDBJ databases">
        <title>Sorghum-associated microbial communities from plants grown in Nebraska, USA.</title>
        <authorList>
            <person name="Schachtman D."/>
        </authorList>
    </citation>
    <scope>NUCLEOTIDE SEQUENCE [LARGE SCALE GENOMIC DNA]</scope>
    <source>
        <strain evidence="3 4">1288</strain>
    </source>
</reference>